<comment type="subcellular location">
    <subcellularLocation>
        <location evidence="1">Cell outer membrane</location>
    </subcellularLocation>
</comment>
<evidence type="ECO:0000256" key="3">
    <source>
        <dbReference type="ARBA" id="ARBA00022448"/>
    </source>
</evidence>
<keyword evidence="5" id="KW-0812">Transmembrane</keyword>
<dbReference type="InterPro" id="IPR003423">
    <property type="entry name" value="OMP_efflux"/>
</dbReference>
<keyword evidence="4" id="KW-1134">Transmembrane beta strand</keyword>
<evidence type="ECO:0000256" key="4">
    <source>
        <dbReference type="ARBA" id="ARBA00022452"/>
    </source>
</evidence>
<organism evidence="8 9">
    <name type="scientific">Psychroflexus maritimus</name>
    <dbReference type="NCBI Taxonomy" id="2714865"/>
    <lineage>
        <taxon>Bacteria</taxon>
        <taxon>Pseudomonadati</taxon>
        <taxon>Bacteroidota</taxon>
        <taxon>Flavobacteriia</taxon>
        <taxon>Flavobacteriales</taxon>
        <taxon>Flavobacteriaceae</taxon>
        <taxon>Psychroflexus</taxon>
    </lineage>
</organism>
<dbReference type="GO" id="GO:0015562">
    <property type="term" value="F:efflux transmembrane transporter activity"/>
    <property type="evidence" value="ECO:0007669"/>
    <property type="project" value="InterPro"/>
</dbReference>
<keyword evidence="7" id="KW-0998">Cell outer membrane</keyword>
<comment type="caution">
    <text evidence="8">The sequence shown here is derived from an EMBL/GenBank/DDBJ whole genome shotgun (WGS) entry which is preliminary data.</text>
</comment>
<dbReference type="RefSeq" id="WP_166399979.1">
    <property type="nucleotide sequence ID" value="NZ_JAANAS010000040.1"/>
</dbReference>
<dbReference type="GO" id="GO:1990281">
    <property type="term" value="C:efflux pump complex"/>
    <property type="evidence" value="ECO:0007669"/>
    <property type="project" value="TreeGrafter"/>
</dbReference>
<gene>
    <name evidence="8" type="ORF">G7034_05565</name>
</gene>
<evidence type="ECO:0000313" key="8">
    <source>
        <dbReference type="EMBL" id="NGZ89716.1"/>
    </source>
</evidence>
<evidence type="ECO:0000256" key="7">
    <source>
        <dbReference type="ARBA" id="ARBA00023237"/>
    </source>
</evidence>
<dbReference type="PANTHER" id="PTHR30026">
    <property type="entry name" value="OUTER MEMBRANE PROTEIN TOLC"/>
    <property type="match status" value="1"/>
</dbReference>
<dbReference type="InterPro" id="IPR051906">
    <property type="entry name" value="TolC-like"/>
</dbReference>
<keyword evidence="3" id="KW-0813">Transport</keyword>
<comment type="similarity">
    <text evidence="2">Belongs to the outer membrane factor (OMF) (TC 1.B.17) family.</text>
</comment>
<dbReference type="Proteomes" id="UP000643701">
    <property type="component" value="Unassembled WGS sequence"/>
</dbReference>
<evidence type="ECO:0000256" key="1">
    <source>
        <dbReference type="ARBA" id="ARBA00004442"/>
    </source>
</evidence>
<evidence type="ECO:0000313" key="9">
    <source>
        <dbReference type="Proteomes" id="UP000643701"/>
    </source>
</evidence>
<evidence type="ECO:0000256" key="2">
    <source>
        <dbReference type="ARBA" id="ARBA00007613"/>
    </source>
</evidence>
<protein>
    <submittedName>
        <fullName evidence="8">TolC family protein</fullName>
    </submittedName>
</protein>
<proteinExistence type="inferred from homology"/>
<dbReference type="GO" id="GO:0015288">
    <property type="term" value="F:porin activity"/>
    <property type="evidence" value="ECO:0007669"/>
    <property type="project" value="TreeGrafter"/>
</dbReference>
<evidence type="ECO:0000256" key="5">
    <source>
        <dbReference type="ARBA" id="ARBA00022692"/>
    </source>
</evidence>
<dbReference type="SUPFAM" id="SSF56954">
    <property type="entry name" value="Outer membrane efflux proteins (OEP)"/>
    <property type="match status" value="1"/>
</dbReference>
<dbReference type="EMBL" id="JAANAS010000040">
    <property type="protein sequence ID" value="NGZ89716.1"/>
    <property type="molecule type" value="Genomic_DNA"/>
</dbReference>
<name>A0A967AFT3_9FLAO</name>
<dbReference type="GO" id="GO:0009279">
    <property type="term" value="C:cell outer membrane"/>
    <property type="evidence" value="ECO:0007669"/>
    <property type="project" value="UniProtKB-SubCell"/>
</dbReference>
<dbReference type="Pfam" id="PF02321">
    <property type="entry name" value="OEP"/>
    <property type="match status" value="2"/>
</dbReference>
<dbReference type="PANTHER" id="PTHR30026:SF20">
    <property type="entry name" value="OUTER MEMBRANE PROTEIN TOLC"/>
    <property type="match status" value="1"/>
</dbReference>
<dbReference type="Gene3D" id="1.20.1600.10">
    <property type="entry name" value="Outer membrane efflux proteins (OEP)"/>
    <property type="match status" value="1"/>
</dbReference>
<accession>A0A967AFT3</accession>
<reference evidence="8" key="1">
    <citation type="submission" date="2020-03" db="EMBL/GenBank/DDBJ databases">
        <title>Psychroflexus Maritimus sp. nov., isolate from marine sediment.</title>
        <authorList>
            <person name="Zhong Y.-L."/>
        </authorList>
    </citation>
    <scope>NUCLEOTIDE SEQUENCE</scope>
    <source>
        <strain evidence="8">C1</strain>
    </source>
</reference>
<keyword evidence="6" id="KW-0472">Membrane</keyword>
<evidence type="ECO:0000256" key="6">
    <source>
        <dbReference type="ARBA" id="ARBA00023136"/>
    </source>
</evidence>
<sequence>MKNNKYYIIALVQLFFSFNLIAQELEKPITNTEQKKWTLEECISYALENNITVKLSELDLDLADISKKDAYGNYLPSLNFNTNNQWVRGLTQNVTSGILEQQITRNFSFNGTSGVTIFQGLANLREFQRAKIEKLAAQYNVNQIKDNISLNVANSYLQILVSKQTLELLKEQNEVTEEQIDLTQELVDSGVVPEGDLLEIKAQSADEQQQITVAENDVQVALIALAQLLLIKDYEEFDIADEDYDIPITDIIERDPKEILQRAKEERYEVLVAEQDVELAKKDLQLSKSQYYPSISGFFNYNTRESDRERITQTNTLDPDNPFVESGLIVANSGESVLSPNFLLETISADPFFDQLRNNDGYTIGIQMNIPVFNGFSVRNQVQRSKVNIMRAEYQLEQTELELESSVYQAYLDARGAARTYEAALKSVEAQQLAYNYAESRFDVGMSNSVDLTQSKFRLVNAENNLIQAKYNYIFRIKVLELFFGIRPVEY</sequence>
<dbReference type="AlphaFoldDB" id="A0A967AFT3"/>
<keyword evidence="9" id="KW-1185">Reference proteome</keyword>